<reference evidence="1" key="1">
    <citation type="submission" date="2020-07" db="EMBL/GenBank/DDBJ databases">
        <title>Vallitalea pronyensis genome.</title>
        <authorList>
            <person name="Postec A."/>
        </authorList>
    </citation>
    <scope>NUCLEOTIDE SEQUENCE</scope>
    <source>
        <strain evidence="1">FatNI3</strain>
    </source>
</reference>
<dbReference type="SUPFAM" id="SSF51726">
    <property type="entry name" value="UROD/MetE-like"/>
    <property type="match status" value="1"/>
</dbReference>
<sequence length="415" mass="48495">MKVTVHDKAILREVAHKQLEHANSERNIDIHKEWQRHSRFEKGRPMIHLELWTFGHELIPKRLRCETEAGRRLETSLYSQFLNFEVFGDDRVVPDYFPIAWDTYFNLFDMKIGTVHASDGKGSDLGHQFQHVISNLKEDVDKLKPSTFGVHRKETHRYKDFVDDIFGDILPTKMQMGSLDASPTQKLVHMMGMETMLFSMYDYPDLFKEVIDRVADDYIAYFKWMEKEGLLFPTTDKELLCQGSLCYTDDLPHTADKPLRTEDVWGYMDSQETVGISPDMFDTFIFPCYEKISKIFGLLSYGCCEPVHSFWEKDISKLTNLRKVSISPWCDEAYMGAQLKGKKVVYLRKPSPNFLGVNKTLDEGAFRQHIQKTLKAAQGCQLELAQRDVYTIHNSEDKARRYIDIIRDEIEKNWQ</sequence>
<dbReference type="RefSeq" id="WP_212695432.1">
    <property type="nucleotide sequence ID" value="NZ_CP058649.1"/>
</dbReference>
<proteinExistence type="predicted"/>
<organism evidence="1 2">
    <name type="scientific">Vallitalea pronyensis</name>
    <dbReference type="NCBI Taxonomy" id="1348613"/>
    <lineage>
        <taxon>Bacteria</taxon>
        <taxon>Bacillati</taxon>
        <taxon>Bacillota</taxon>
        <taxon>Clostridia</taxon>
        <taxon>Lachnospirales</taxon>
        <taxon>Vallitaleaceae</taxon>
        <taxon>Vallitalea</taxon>
    </lineage>
</organism>
<dbReference type="AlphaFoldDB" id="A0A8J8MMR5"/>
<dbReference type="Proteomes" id="UP000683246">
    <property type="component" value="Chromosome"/>
</dbReference>
<dbReference type="EMBL" id="CP058649">
    <property type="protein sequence ID" value="QUI24737.1"/>
    <property type="molecule type" value="Genomic_DNA"/>
</dbReference>
<dbReference type="Gene3D" id="3.20.20.210">
    <property type="match status" value="1"/>
</dbReference>
<dbReference type="KEGG" id="vpy:HZI73_21615"/>
<accession>A0A8J8MMR5</accession>
<keyword evidence="2" id="KW-1185">Reference proteome</keyword>
<evidence type="ECO:0000313" key="2">
    <source>
        <dbReference type="Proteomes" id="UP000683246"/>
    </source>
</evidence>
<protein>
    <submittedName>
        <fullName evidence="1">Uncharacterized protein</fullName>
    </submittedName>
</protein>
<name>A0A8J8MMR5_9FIRM</name>
<evidence type="ECO:0000313" key="1">
    <source>
        <dbReference type="EMBL" id="QUI24737.1"/>
    </source>
</evidence>
<gene>
    <name evidence="1" type="ORF">HZI73_21615</name>
</gene>
<dbReference type="InterPro" id="IPR038071">
    <property type="entry name" value="UROD/MetE-like_sf"/>
</dbReference>